<comment type="caution">
    <text evidence="2">The sequence shown here is derived from an EMBL/GenBank/DDBJ whole genome shotgun (WGS) entry which is preliminary data.</text>
</comment>
<evidence type="ECO:0000313" key="2">
    <source>
        <dbReference type="EMBL" id="KKB64929.1"/>
    </source>
</evidence>
<dbReference type="RefSeq" id="WP_046152085.1">
    <property type="nucleotide sequence ID" value="NZ_CADFGU010000004.1"/>
</dbReference>
<name>A0A0F5K4X8_9BURK</name>
<keyword evidence="3" id="KW-1185">Reference proteome</keyword>
<evidence type="ECO:0000256" key="1">
    <source>
        <dbReference type="SAM" id="MobiDB-lite"/>
    </source>
</evidence>
<dbReference type="AlphaFoldDB" id="A0A0F5K4X8"/>
<dbReference type="EMBL" id="LAQU01000002">
    <property type="protein sequence ID" value="KKB64929.1"/>
    <property type="molecule type" value="Genomic_DNA"/>
</dbReference>
<proteinExistence type="predicted"/>
<reference evidence="2 3" key="1">
    <citation type="submission" date="2015-03" db="EMBL/GenBank/DDBJ databases">
        <title>Draft Genome Sequence of Burkholderia andropogonis type strain ICMP2807, isolated from Sorghum bicolor.</title>
        <authorList>
            <person name="Lopes-Santos L."/>
            <person name="Castro D.B."/>
            <person name="Ottoboni L.M."/>
            <person name="Park D."/>
            <person name="Weirc B.S."/>
            <person name="Destefano S.A."/>
        </authorList>
    </citation>
    <scope>NUCLEOTIDE SEQUENCE [LARGE SCALE GENOMIC DNA]</scope>
    <source>
        <strain evidence="2 3">ICMP2807</strain>
    </source>
</reference>
<gene>
    <name evidence="2" type="ORF">WM40_02790</name>
</gene>
<protein>
    <submittedName>
        <fullName evidence="2">Uncharacterized protein</fullName>
    </submittedName>
</protein>
<feature type="region of interest" description="Disordered" evidence="1">
    <location>
        <begin position="1"/>
        <end position="30"/>
    </location>
</feature>
<evidence type="ECO:0000313" key="3">
    <source>
        <dbReference type="Proteomes" id="UP000033618"/>
    </source>
</evidence>
<dbReference type="OrthoDB" id="9256209at2"/>
<organism evidence="2 3">
    <name type="scientific">Robbsia andropogonis</name>
    <dbReference type="NCBI Taxonomy" id="28092"/>
    <lineage>
        <taxon>Bacteria</taxon>
        <taxon>Pseudomonadati</taxon>
        <taxon>Pseudomonadota</taxon>
        <taxon>Betaproteobacteria</taxon>
        <taxon>Burkholderiales</taxon>
        <taxon>Burkholderiaceae</taxon>
        <taxon>Robbsia</taxon>
    </lineage>
</organism>
<accession>A0A0F5K4X8</accession>
<dbReference type="PATRIC" id="fig|28092.6.peg.656"/>
<dbReference type="Proteomes" id="UP000033618">
    <property type="component" value="Unassembled WGS sequence"/>
</dbReference>
<sequence>MSMIDSKGPEVVWAPSTTENAPPASTKAAPLSNADVRNSYNDGVTSAYEDSFKTKFKEFHDKEQCFGDNLAREAFDARSKIKADHQAQTSTLGRFAIWVRNLFTYGGANASYSGLSKSKNPEEIAYSAFKTDGSDLGLKGNGFGEKLEVWKAIRDVTTLYPEDVTPAMIAVFKAQPRGKVDVDAILAARTDISANPALNLFDVKSDNRRHYI</sequence>